<evidence type="ECO:0000256" key="1">
    <source>
        <dbReference type="SAM" id="Phobius"/>
    </source>
</evidence>
<evidence type="ECO:0000313" key="2">
    <source>
        <dbReference type="Proteomes" id="UP000887540"/>
    </source>
</evidence>
<reference evidence="3" key="1">
    <citation type="submission" date="2022-11" db="UniProtKB">
        <authorList>
            <consortium name="WormBaseParasite"/>
        </authorList>
    </citation>
    <scope>IDENTIFICATION</scope>
</reference>
<protein>
    <submittedName>
        <fullName evidence="3">Uncharacterized protein</fullName>
    </submittedName>
</protein>
<dbReference type="WBParaSite" id="ACRNAN_scaffold220.g22688.t1">
    <property type="protein sequence ID" value="ACRNAN_scaffold220.g22688.t1"/>
    <property type="gene ID" value="ACRNAN_scaffold220.g22688"/>
</dbReference>
<dbReference type="AlphaFoldDB" id="A0A914DAK0"/>
<evidence type="ECO:0000313" key="3">
    <source>
        <dbReference type="WBParaSite" id="ACRNAN_scaffold220.g22688.t1"/>
    </source>
</evidence>
<feature type="transmembrane region" description="Helical" evidence="1">
    <location>
        <begin position="6"/>
        <end position="26"/>
    </location>
</feature>
<accession>A0A914DAK0</accession>
<keyword evidence="1" id="KW-0472">Membrane</keyword>
<keyword evidence="1" id="KW-0812">Transmembrane</keyword>
<name>A0A914DAK0_9BILA</name>
<sequence>MFIKRFLSFFILFLKTIIVFGCLFNSCPHRRLKAYRCQQCDENCEYAITCPLKKCVVGIFQQGFCVSSNLCCSKNLCQETNQCD</sequence>
<organism evidence="2 3">
    <name type="scientific">Acrobeloides nanus</name>
    <dbReference type="NCBI Taxonomy" id="290746"/>
    <lineage>
        <taxon>Eukaryota</taxon>
        <taxon>Metazoa</taxon>
        <taxon>Ecdysozoa</taxon>
        <taxon>Nematoda</taxon>
        <taxon>Chromadorea</taxon>
        <taxon>Rhabditida</taxon>
        <taxon>Tylenchina</taxon>
        <taxon>Cephalobomorpha</taxon>
        <taxon>Cephaloboidea</taxon>
        <taxon>Cephalobidae</taxon>
        <taxon>Acrobeloides</taxon>
    </lineage>
</organism>
<keyword evidence="2" id="KW-1185">Reference proteome</keyword>
<keyword evidence="1" id="KW-1133">Transmembrane helix</keyword>
<proteinExistence type="predicted"/>
<dbReference type="Proteomes" id="UP000887540">
    <property type="component" value="Unplaced"/>
</dbReference>